<dbReference type="Proteomes" id="UP001283361">
    <property type="component" value="Unassembled WGS sequence"/>
</dbReference>
<dbReference type="EMBL" id="JAWDGP010003059">
    <property type="protein sequence ID" value="KAK3777753.1"/>
    <property type="molecule type" value="Genomic_DNA"/>
</dbReference>
<reference evidence="1" key="1">
    <citation type="journal article" date="2023" name="G3 (Bethesda)">
        <title>A reference genome for the long-term kleptoplast-retaining sea slug Elysia crispata morphotype clarki.</title>
        <authorList>
            <person name="Eastman K.E."/>
            <person name="Pendleton A.L."/>
            <person name="Shaikh M.A."/>
            <person name="Suttiyut T."/>
            <person name="Ogas R."/>
            <person name="Tomko P."/>
            <person name="Gavelis G."/>
            <person name="Widhalm J.R."/>
            <person name="Wisecaver J.H."/>
        </authorList>
    </citation>
    <scope>NUCLEOTIDE SEQUENCE</scope>
    <source>
        <strain evidence="1">ECLA1</strain>
    </source>
</reference>
<name>A0AAE0ZYR6_9GAST</name>
<sequence>MAKPRWKDDDRRPLLPLQDCSKKRIIIGEEELQDFRTRWSYPRTSRVQDNLGLVPEFNMDWESWSEELDRNRRILESDMAAPEFIIDEQTLALEPIVVSP</sequence>
<dbReference type="AlphaFoldDB" id="A0AAE0ZYR6"/>
<proteinExistence type="predicted"/>
<comment type="caution">
    <text evidence="1">The sequence shown here is derived from an EMBL/GenBank/DDBJ whole genome shotgun (WGS) entry which is preliminary data.</text>
</comment>
<protein>
    <submittedName>
        <fullName evidence="1">Uncharacterized protein</fullName>
    </submittedName>
</protein>
<keyword evidence="2" id="KW-1185">Reference proteome</keyword>
<accession>A0AAE0ZYR6</accession>
<organism evidence="1 2">
    <name type="scientific">Elysia crispata</name>
    <name type="common">lettuce slug</name>
    <dbReference type="NCBI Taxonomy" id="231223"/>
    <lineage>
        <taxon>Eukaryota</taxon>
        <taxon>Metazoa</taxon>
        <taxon>Spiralia</taxon>
        <taxon>Lophotrochozoa</taxon>
        <taxon>Mollusca</taxon>
        <taxon>Gastropoda</taxon>
        <taxon>Heterobranchia</taxon>
        <taxon>Euthyneura</taxon>
        <taxon>Panpulmonata</taxon>
        <taxon>Sacoglossa</taxon>
        <taxon>Placobranchoidea</taxon>
        <taxon>Plakobranchidae</taxon>
        <taxon>Elysia</taxon>
    </lineage>
</organism>
<evidence type="ECO:0000313" key="2">
    <source>
        <dbReference type="Proteomes" id="UP001283361"/>
    </source>
</evidence>
<gene>
    <name evidence="1" type="ORF">RRG08_062828</name>
</gene>
<evidence type="ECO:0000313" key="1">
    <source>
        <dbReference type="EMBL" id="KAK3777753.1"/>
    </source>
</evidence>